<proteinExistence type="predicted"/>
<accession>A0A318KE71</accession>
<keyword evidence="2" id="KW-0686">Riboflavin biosynthesis</keyword>
<evidence type="ECO:0000259" key="5">
    <source>
        <dbReference type="Pfam" id="PF00925"/>
    </source>
</evidence>
<evidence type="ECO:0000313" key="6">
    <source>
        <dbReference type="EMBL" id="PXX71089.1"/>
    </source>
</evidence>
<dbReference type="GO" id="GO:0016787">
    <property type="term" value="F:hydrolase activity"/>
    <property type="evidence" value="ECO:0007669"/>
    <property type="project" value="UniProtKB-KW"/>
</dbReference>
<keyword evidence="6" id="KW-0378">Hydrolase</keyword>
<reference evidence="6 7" key="1">
    <citation type="submission" date="2018-05" db="EMBL/GenBank/DDBJ databases">
        <title>Genomic Encyclopedia of Type Strains, Phase IV (KMG-IV): sequencing the most valuable type-strain genomes for metagenomic binning, comparative biology and taxonomic classification.</title>
        <authorList>
            <person name="Goeker M."/>
        </authorList>
    </citation>
    <scope>NUCLEOTIDE SEQUENCE [LARGE SCALE GENOMIC DNA]</scope>
    <source>
        <strain evidence="6 7">DSM 44704</strain>
    </source>
</reference>
<evidence type="ECO:0000256" key="3">
    <source>
        <dbReference type="ARBA" id="ARBA00022723"/>
    </source>
</evidence>
<dbReference type="RefSeq" id="WP_170160062.1">
    <property type="nucleotide sequence ID" value="NZ_QJKF01000001.1"/>
</dbReference>
<comment type="caution">
    <text evidence="6">The sequence shown here is derived from an EMBL/GenBank/DDBJ whole genome shotgun (WGS) entry which is preliminary data.</text>
</comment>
<protein>
    <submittedName>
        <fullName evidence="6">GTP cyclohydrolase II</fullName>
    </submittedName>
</protein>
<dbReference type="SUPFAM" id="SSF142695">
    <property type="entry name" value="RibA-like"/>
    <property type="match status" value="1"/>
</dbReference>
<dbReference type="PANTHER" id="PTHR21327:SF18">
    <property type="entry name" value="3,4-DIHYDROXY-2-BUTANONE 4-PHOSPHATE SYNTHASE"/>
    <property type="match status" value="1"/>
</dbReference>
<dbReference type="GO" id="GO:0046872">
    <property type="term" value="F:metal ion binding"/>
    <property type="evidence" value="ECO:0007669"/>
    <property type="project" value="UniProtKB-KW"/>
</dbReference>
<dbReference type="GO" id="GO:0005829">
    <property type="term" value="C:cytosol"/>
    <property type="evidence" value="ECO:0007669"/>
    <property type="project" value="TreeGrafter"/>
</dbReference>
<dbReference type="Proteomes" id="UP000247569">
    <property type="component" value="Unassembled WGS sequence"/>
</dbReference>
<evidence type="ECO:0000256" key="4">
    <source>
        <dbReference type="SAM" id="MobiDB-lite"/>
    </source>
</evidence>
<evidence type="ECO:0000256" key="1">
    <source>
        <dbReference type="ARBA" id="ARBA00005104"/>
    </source>
</evidence>
<gene>
    <name evidence="6" type="ORF">DFR70_101510</name>
</gene>
<dbReference type="UniPathway" id="UPA00275"/>
<dbReference type="EMBL" id="QJKF01000001">
    <property type="protein sequence ID" value="PXX71089.1"/>
    <property type="molecule type" value="Genomic_DNA"/>
</dbReference>
<dbReference type="GO" id="GO:0009231">
    <property type="term" value="P:riboflavin biosynthetic process"/>
    <property type="evidence" value="ECO:0007669"/>
    <property type="project" value="UniProtKB-UniPathway"/>
</dbReference>
<comment type="pathway">
    <text evidence="1">Cofactor biosynthesis; riboflavin biosynthesis.</text>
</comment>
<dbReference type="GO" id="GO:0008686">
    <property type="term" value="F:3,4-dihydroxy-2-butanone-4-phosphate synthase activity"/>
    <property type="evidence" value="ECO:0007669"/>
    <property type="project" value="TreeGrafter"/>
</dbReference>
<organism evidence="6 7">
    <name type="scientific">Nocardia tenerifensis</name>
    <dbReference type="NCBI Taxonomy" id="228006"/>
    <lineage>
        <taxon>Bacteria</taxon>
        <taxon>Bacillati</taxon>
        <taxon>Actinomycetota</taxon>
        <taxon>Actinomycetes</taxon>
        <taxon>Mycobacteriales</taxon>
        <taxon>Nocardiaceae</taxon>
        <taxon>Nocardia</taxon>
    </lineage>
</organism>
<dbReference type="InterPro" id="IPR032677">
    <property type="entry name" value="GTP_cyclohydro_II"/>
</dbReference>
<dbReference type="AlphaFoldDB" id="A0A318KE71"/>
<sequence length="348" mass="38762">MTIEFRSPDDTVHRLTRKGLDLKVRVAALPGGEEYGHLLVFGAITEGCLVRIHSRCFYGEVLRSEDCDCGAEIDATMDMIQAAGAGVLIYMEQEGRGAGLVNKARGYHVQERTGANTFDSYRSLGLDPDSRDYLLAITGLLRLDIASLRVMTNNPDKIGGLRYAGFDVSVVPLLVPPCNERVRQYLEAKRTERHHWIPASLTARVVRPETARAAEWTSQSAPMGGYAVRAPRFNKARARRAERRALSGVSAKPVPQNANSARETAKLVRETDFDAVEVWDDAPPLSGARGIRALLWEIKRRWIFPEHAAVVIDHHLGTPPRVSSRVEWPPKDLHARPFDSARYSRASF</sequence>
<feature type="region of interest" description="Disordered" evidence="4">
    <location>
        <begin position="244"/>
        <end position="263"/>
    </location>
</feature>
<keyword evidence="7" id="KW-1185">Reference proteome</keyword>
<dbReference type="InterPro" id="IPR036144">
    <property type="entry name" value="RibA-like_sf"/>
</dbReference>
<name>A0A318KE71_9NOCA</name>
<dbReference type="PANTHER" id="PTHR21327">
    <property type="entry name" value="GTP CYCLOHYDROLASE II-RELATED"/>
    <property type="match status" value="1"/>
</dbReference>
<keyword evidence="3" id="KW-0479">Metal-binding</keyword>
<feature type="domain" description="GTP cyclohydrolase II" evidence="5">
    <location>
        <begin position="39"/>
        <end position="168"/>
    </location>
</feature>
<dbReference type="Pfam" id="PF00925">
    <property type="entry name" value="GTP_cyclohydro2"/>
    <property type="match status" value="1"/>
</dbReference>
<evidence type="ECO:0000256" key="2">
    <source>
        <dbReference type="ARBA" id="ARBA00022619"/>
    </source>
</evidence>
<dbReference type="Gene3D" id="3.40.50.10990">
    <property type="entry name" value="GTP cyclohydrolase II"/>
    <property type="match status" value="1"/>
</dbReference>
<evidence type="ECO:0000313" key="7">
    <source>
        <dbReference type="Proteomes" id="UP000247569"/>
    </source>
</evidence>